<evidence type="ECO:0000313" key="4">
    <source>
        <dbReference type="Proteomes" id="UP001144372"/>
    </source>
</evidence>
<dbReference type="AlphaFoldDB" id="A0A9W6L8G5"/>
<dbReference type="EMBL" id="BSDR01000001">
    <property type="protein sequence ID" value="GLI35698.1"/>
    <property type="molecule type" value="Genomic_DNA"/>
</dbReference>
<gene>
    <name evidence="3" type="ORF">DAMNIGENAA_31310</name>
</gene>
<organism evidence="3 4">
    <name type="scientific">Desulforhabdus amnigena</name>
    <dbReference type="NCBI Taxonomy" id="40218"/>
    <lineage>
        <taxon>Bacteria</taxon>
        <taxon>Pseudomonadati</taxon>
        <taxon>Thermodesulfobacteriota</taxon>
        <taxon>Syntrophobacteria</taxon>
        <taxon>Syntrophobacterales</taxon>
        <taxon>Syntrophobacteraceae</taxon>
        <taxon>Desulforhabdus</taxon>
    </lineage>
</organism>
<keyword evidence="2" id="KW-0472">Membrane</keyword>
<reference evidence="3" key="1">
    <citation type="submission" date="2022-12" db="EMBL/GenBank/DDBJ databases">
        <title>Reference genome sequencing for broad-spectrum identification of bacterial and archaeal isolates by mass spectrometry.</title>
        <authorList>
            <person name="Sekiguchi Y."/>
            <person name="Tourlousse D.M."/>
        </authorList>
    </citation>
    <scope>NUCLEOTIDE SEQUENCE</scope>
    <source>
        <strain evidence="3">ASRB1</strain>
    </source>
</reference>
<dbReference type="Gene3D" id="2.30.30.40">
    <property type="entry name" value="SH3 Domains"/>
    <property type="match status" value="1"/>
</dbReference>
<proteinExistence type="predicted"/>
<keyword evidence="4" id="KW-1185">Reference proteome</keyword>
<feature type="transmembrane region" description="Helical" evidence="2">
    <location>
        <begin position="126"/>
        <end position="149"/>
    </location>
</feature>
<dbReference type="Proteomes" id="UP001144372">
    <property type="component" value="Unassembled WGS sequence"/>
</dbReference>
<dbReference type="InterPro" id="IPR019734">
    <property type="entry name" value="TPR_rpt"/>
</dbReference>
<name>A0A9W6L8G5_9BACT</name>
<evidence type="ECO:0008006" key="5">
    <source>
        <dbReference type="Google" id="ProtNLM"/>
    </source>
</evidence>
<accession>A0A9W6L8G5</accession>
<keyword evidence="1" id="KW-0802">TPR repeat</keyword>
<dbReference type="InterPro" id="IPR011990">
    <property type="entry name" value="TPR-like_helical_dom_sf"/>
</dbReference>
<protein>
    <recommendedName>
        <fullName evidence="5">Tetratricopeptide repeat protein</fullName>
    </recommendedName>
</protein>
<evidence type="ECO:0000313" key="3">
    <source>
        <dbReference type="EMBL" id="GLI35698.1"/>
    </source>
</evidence>
<dbReference type="PROSITE" id="PS50005">
    <property type="entry name" value="TPR"/>
    <property type="match status" value="1"/>
</dbReference>
<dbReference type="SUPFAM" id="SSF48452">
    <property type="entry name" value="TPR-like"/>
    <property type="match status" value="1"/>
</dbReference>
<comment type="caution">
    <text evidence="3">The sequence shown here is derived from an EMBL/GenBank/DDBJ whole genome shotgun (WGS) entry which is preliminary data.</text>
</comment>
<sequence>MDQTGLWNLYRNGEAAFRRGNELLKSRPEQAKGLFQKAALSFESIVREGDIENGKLYYNLGNIYFRLGDLGKAVLNYRRAEKFIPNDVNLQQNLAFARSRCLDKIDAKPQTRLFHALFFWHYDMSLFTRGLIFLVFFNLIWLCSTIYLFRKSTWLKRSVSAFAVLSILLAGSIGVEAFEQSRIHSGVVLAEEVIARKGDSTTFEPTFKEPLHAGTEFKLIEKRIGWYHIELNDGRRCWIPESAAALV</sequence>
<dbReference type="SMART" id="SM00028">
    <property type="entry name" value="TPR"/>
    <property type="match status" value="1"/>
</dbReference>
<dbReference type="PROSITE" id="PS50293">
    <property type="entry name" value="TPR_REGION"/>
    <property type="match status" value="1"/>
</dbReference>
<dbReference type="RefSeq" id="WP_281795705.1">
    <property type="nucleotide sequence ID" value="NZ_BSDR01000001.1"/>
</dbReference>
<feature type="repeat" description="TPR" evidence="1">
    <location>
        <begin position="54"/>
        <end position="87"/>
    </location>
</feature>
<keyword evidence="2" id="KW-1133">Transmembrane helix</keyword>
<dbReference type="Pfam" id="PF00515">
    <property type="entry name" value="TPR_1"/>
    <property type="match status" value="1"/>
</dbReference>
<keyword evidence="2" id="KW-0812">Transmembrane</keyword>
<evidence type="ECO:0000256" key="2">
    <source>
        <dbReference type="SAM" id="Phobius"/>
    </source>
</evidence>
<evidence type="ECO:0000256" key="1">
    <source>
        <dbReference type="PROSITE-ProRule" id="PRU00339"/>
    </source>
</evidence>
<dbReference type="Gene3D" id="1.25.40.10">
    <property type="entry name" value="Tetratricopeptide repeat domain"/>
    <property type="match status" value="1"/>
</dbReference>